<evidence type="ECO:0000256" key="1">
    <source>
        <dbReference type="ARBA" id="ARBA00022614"/>
    </source>
</evidence>
<comment type="caution">
    <text evidence="3">The sequence shown here is derived from an EMBL/GenBank/DDBJ whole genome shotgun (WGS) entry which is preliminary data.</text>
</comment>
<dbReference type="RefSeq" id="WP_182922040.1">
    <property type="nucleotide sequence ID" value="NZ_WNXD01000001.1"/>
</dbReference>
<dbReference type="InterPro" id="IPR025875">
    <property type="entry name" value="Leu-rich_rpt_4"/>
</dbReference>
<evidence type="ECO:0000256" key="2">
    <source>
        <dbReference type="ARBA" id="ARBA00022737"/>
    </source>
</evidence>
<dbReference type="EMBL" id="WNXD01000001">
    <property type="protein sequence ID" value="MBB2145390.1"/>
    <property type="molecule type" value="Genomic_DNA"/>
</dbReference>
<dbReference type="InterPro" id="IPR032675">
    <property type="entry name" value="LRR_dom_sf"/>
</dbReference>
<dbReference type="Pfam" id="PF12799">
    <property type="entry name" value="LRR_4"/>
    <property type="match status" value="1"/>
</dbReference>
<protein>
    <submittedName>
        <fullName evidence="3">Uncharacterized protein</fullName>
    </submittedName>
</protein>
<dbReference type="Gene3D" id="3.80.10.10">
    <property type="entry name" value="Ribonuclease Inhibitor"/>
    <property type="match status" value="1"/>
</dbReference>
<dbReference type="AlphaFoldDB" id="A0A923DYE2"/>
<sequence length="234" mass="27086">MKYIIAIFLATSIFYQSQVLTFKNQALRNSILKKYPEIDLNKDGKIQKNEADKVKKLSLMEENLQNVEDLKFFKNLERLVLTTNKIERLNFNGFNYLEELYIANNKLSELNIANMPSLKSLACGQNNLTKVSVKNCPSLESINMMNNQIQNLDLFPFTKLKYLAIQNNKLSRLDISKNLELQQIIINGNSIKQVDITKNLKLKMNNLYIDNNVKIQGTDEQMKNYKTAPKVIQN</sequence>
<keyword evidence="2" id="KW-0677">Repeat</keyword>
<dbReference type="Proteomes" id="UP000601055">
    <property type="component" value="Unassembled WGS sequence"/>
</dbReference>
<dbReference type="PANTHER" id="PTHR47566">
    <property type="match status" value="1"/>
</dbReference>
<dbReference type="SUPFAM" id="SSF52058">
    <property type="entry name" value="L domain-like"/>
    <property type="match status" value="1"/>
</dbReference>
<dbReference type="InterPro" id="IPR052574">
    <property type="entry name" value="CDIRP"/>
</dbReference>
<keyword evidence="4" id="KW-1185">Reference proteome</keyword>
<keyword evidence="1" id="KW-0433">Leucine-rich repeat</keyword>
<name>A0A923DYE2_9SPHI</name>
<dbReference type="GO" id="GO:0035591">
    <property type="term" value="F:signaling adaptor activity"/>
    <property type="evidence" value="ECO:0007669"/>
    <property type="project" value="TreeGrafter"/>
</dbReference>
<reference evidence="3" key="1">
    <citation type="submission" date="2019-11" db="EMBL/GenBank/DDBJ databases">
        <title>Description of Pedobacter sp. LMG 31464T.</title>
        <authorList>
            <person name="Carlier A."/>
            <person name="Qi S."/>
            <person name="Vandamme P."/>
        </authorList>
    </citation>
    <scope>NUCLEOTIDE SEQUENCE</scope>
    <source>
        <strain evidence="3">LMG 31464</strain>
    </source>
</reference>
<proteinExistence type="predicted"/>
<organism evidence="3 4">
    <name type="scientific">Pedobacter planticolens</name>
    <dbReference type="NCBI Taxonomy" id="2679964"/>
    <lineage>
        <taxon>Bacteria</taxon>
        <taxon>Pseudomonadati</taxon>
        <taxon>Bacteroidota</taxon>
        <taxon>Sphingobacteriia</taxon>
        <taxon>Sphingobacteriales</taxon>
        <taxon>Sphingobacteriaceae</taxon>
        <taxon>Pedobacter</taxon>
    </lineage>
</organism>
<gene>
    <name evidence="3" type="ORF">GM921_07840</name>
</gene>
<dbReference type="PANTHER" id="PTHR47566:SF1">
    <property type="entry name" value="PROTEIN NUD1"/>
    <property type="match status" value="1"/>
</dbReference>
<evidence type="ECO:0000313" key="4">
    <source>
        <dbReference type="Proteomes" id="UP000601055"/>
    </source>
</evidence>
<accession>A0A923DYE2</accession>
<evidence type="ECO:0000313" key="3">
    <source>
        <dbReference type="EMBL" id="MBB2145390.1"/>
    </source>
</evidence>